<evidence type="ECO:0000313" key="3">
    <source>
        <dbReference type="Proteomes" id="UP001296993"/>
    </source>
</evidence>
<proteinExistence type="predicted"/>
<keyword evidence="3" id="KW-1185">Reference proteome</keyword>
<sequence>MLPLNQLEATVYKNRWRGPAADPSSMMGAVPARRRVENA</sequence>
<comment type="caution">
    <text evidence="2">The sequence shown here is derived from an EMBL/GenBank/DDBJ whole genome shotgun (WGS) entry which is preliminary data.</text>
</comment>
<dbReference type="Proteomes" id="UP001296993">
    <property type="component" value="Unassembled WGS sequence"/>
</dbReference>
<protein>
    <submittedName>
        <fullName evidence="2">Uncharacterized protein</fullName>
    </submittedName>
</protein>
<evidence type="ECO:0000313" key="2">
    <source>
        <dbReference type="EMBL" id="MBP2385019.1"/>
    </source>
</evidence>
<reference evidence="2 3" key="1">
    <citation type="submission" date="2021-03" db="EMBL/GenBank/DDBJ databases">
        <title>Sequencing the genomes of 1000 actinobacteria strains.</title>
        <authorList>
            <person name="Klenk H.-P."/>
        </authorList>
    </citation>
    <scope>NUCLEOTIDE SEQUENCE [LARGE SCALE GENOMIC DNA]</scope>
    <source>
        <strain evidence="2 3">DSM 15797</strain>
    </source>
</reference>
<accession>A0ABS4X975</accession>
<organism evidence="2 3">
    <name type="scientific">Paeniglutamicibacter kerguelensis</name>
    <dbReference type="NCBI Taxonomy" id="254788"/>
    <lineage>
        <taxon>Bacteria</taxon>
        <taxon>Bacillati</taxon>
        <taxon>Actinomycetota</taxon>
        <taxon>Actinomycetes</taxon>
        <taxon>Micrococcales</taxon>
        <taxon>Micrococcaceae</taxon>
        <taxon>Paeniglutamicibacter</taxon>
    </lineage>
</organism>
<gene>
    <name evidence="2" type="ORF">JOF47_000530</name>
</gene>
<evidence type="ECO:0000256" key="1">
    <source>
        <dbReference type="SAM" id="MobiDB-lite"/>
    </source>
</evidence>
<dbReference type="EMBL" id="JAGIOF010000001">
    <property type="protein sequence ID" value="MBP2385019.1"/>
    <property type="molecule type" value="Genomic_DNA"/>
</dbReference>
<name>A0ABS4X975_9MICC</name>
<feature type="region of interest" description="Disordered" evidence="1">
    <location>
        <begin position="19"/>
        <end position="39"/>
    </location>
</feature>